<proteinExistence type="predicted"/>
<dbReference type="Proteomes" id="UP000642070">
    <property type="component" value="Unassembled WGS sequence"/>
</dbReference>
<dbReference type="PANTHER" id="PTHR48041:SF139">
    <property type="entry name" value="PROTEIN SCARLET"/>
    <property type="match status" value="1"/>
</dbReference>
<dbReference type="InterPro" id="IPR003439">
    <property type="entry name" value="ABC_transporter-like_ATP-bd"/>
</dbReference>
<protein>
    <recommendedName>
        <fullName evidence="9">ABC transporter domain-containing protein</fullName>
    </recommendedName>
</protein>
<dbReference type="GO" id="GO:0016887">
    <property type="term" value="F:ATP hydrolysis activity"/>
    <property type="evidence" value="ECO:0007669"/>
    <property type="project" value="InterPro"/>
</dbReference>
<evidence type="ECO:0000256" key="6">
    <source>
        <dbReference type="ARBA" id="ARBA00023136"/>
    </source>
</evidence>
<dbReference type="PROSITE" id="PS50893">
    <property type="entry name" value="ABC_TRANSPORTER_2"/>
    <property type="match status" value="1"/>
</dbReference>
<keyword evidence="11" id="KW-1185">Reference proteome</keyword>
<evidence type="ECO:0000259" key="9">
    <source>
        <dbReference type="PROSITE" id="PS50893"/>
    </source>
</evidence>
<evidence type="ECO:0000256" key="5">
    <source>
        <dbReference type="ARBA" id="ARBA00022989"/>
    </source>
</evidence>
<organism evidence="10 11">
    <name type="scientific">Dactylosporangium sucinum</name>
    <dbReference type="NCBI Taxonomy" id="1424081"/>
    <lineage>
        <taxon>Bacteria</taxon>
        <taxon>Bacillati</taxon>
        <taxon>Actinomycetota</taxon>
        <taxon>Actinomycetes</taxon>
        <taxon>Micromonosporales</taxon>
        <taxon>Micromonosporaceae</taxon>
        <taxon>Dactylosporangium</taxon>
    </lineage>
</organism>
<keyword evidence="5 8" id="KW-1133">Transmembrane helix</keyword>
<comment type="caution">
    <text evidence="10">The sequence shown here is derived from an EMBL/GenBank/DDBJ whole genome shotgun (WGS) entry which is preliminary data.</text>
</comment>
<accession>A0A917TNZ0</accession>
<dbReference type="GO" id="GO:0005524">
    <property type="term" value="F:ATP binding"/>
    <property type="evidence" value="ECO:0007669"/>
    <property type="project" value="InterPro"/>
</dbReference>
<dbReference type="InterPro" id="IPR000253">
    <property type="entry name" value="FHA_dom"/>
</dbReference>
<feature type="transmembrane region" description="Helical" evidence="8">
    <location>
        <begin position="581"/>
        <end position="602"/>
    </location>
</feature>
<dbReference type="InterPro" id="IPR050352">
    <property type="entry name" value="ABCG_transporters"/>
</dbReference>
<feature type="transmembrane region" description="Helical" evidence="8">
    <location>
        <begin position="609"/>
        <end position="629"/>
    </location>
</feature>
<evidence type="ECO:0000256" key="1">
    <source>
        <dbReference type="ARBA" id="ARBA00004141"/>
    </source>
</evidence>
<evidence type="ECO:0000256" key="4">
    <source>
        <dbReference type="ARBA" id="ARBA00022692"/>
    </source>
</evidence>
<evidence type="ECO:0000256" key="8">
    <source>
        <dbReference type="SAM" id="Phobius"/>
    </source>
</evidence>
<feature type="domain" description="ABC transporter" evidence="9">
    <location>
        <begin position="200"/>
        <end position="428"/>
    </location>
</feature>
<dbReference type="SUPFAM" id="SSF52540">
    <property type="entry name" value="P-loop containing nucleoside triphosphate hydrolases"/>
    <property type="match status" value="1"/>
</dbReference>
<sequence>MSSLLLVLDDEQRRLPEQAPHYLWMDAGRLRVSEHPPDRSACFGYFVSELGAWWFHTGPARYPRELRINGRPADDGDVALPADRAEVRLSGEPYSQPERPRRPRGSAPEPEQRPPGQLVVGPPGSTADIVIDHPSVVADHARVEVDARGTWWLTARNGDLFVDGEPVTSAEREPGCSITIGGYVHTVPLPSRGAQRALAVEVAGLNARRGGRPLLDDVSLDVAEGEFAAVYGQEAASAWMLLGALAGGYRQDSGTVRVGRSSRSGNPRVRWVPADDDLHGTLTVEETLRLAIALRPSPGTRGDTGTTLDEIVSWIGLSDKRDKWVRTLSEGERKRLSIGVEIAGRPGLLLVLDSATSYEIGRDRDLMSRLRTISRDLPCTVIAGTRSVGNLDLADQVVVFDRRGRLRHAGPPGRARTGRSELTWPEYLATMETPAGDLETDRPAKLPEWRQRREPEGFPPALLVREALLFWRRGTGALATCLVMPLLTVLGALASRERLWPLLVVAVAAGAVVGRIDPATQRGPLRRDLRAGIGAGAALAAKSGLFGLVCAVLAAPMAWATYLFGTALPRLPGLPGWWSQYLLLLAVMLASVAGGLLCASAVSTPQLAVAATAGVGVVQVLAGSLLLGLGWLPGLLWLVPLTAVAVLAAPPVLEHRL</sequence>
<dbReference type="EMBL" id="BMPI01000013">
    <property type="protein sequence ID" value="GGM27941.1"/>
    <property type="molecule type" value="Genomic_DNA"/>
</dbReference>
<dbReference type="Gene3D" id="3.40.50.300">
    <property type="entry name" value="P-loop containing nucleotide triphosphate hydrolases"/>
    <property type="match status" value="1"/>
</dbReference>
<dbReference type="GO" id="GO:0016020">
    <property type="term" value="C:membrane"/>
    <property type="evidence" value="ECO:0007669"/>
    <property type="project" value="UniProtKB-SubCell"/>
</dbReference>
<dbReference type="Gene3D" id="2.60.200.20">
    <property type="match status" value="1"/>
</dbReference>
<dbReference type="InterPro" id="IPR008984">
    <property type="entry name" value="SMAD_FHA_dom_sf"/>
</dbReference>
<dbReference type="CDD" id="cd00060">
    <property type="entry name" value="FHA"/>
    <property type="match status" value="1"/>
</dbReference>
<evidence type="ECO:0000256" key="3">
    <source>
        <dbReference type="ARBA" id="ARBA00022553"/>
    </source>
</evidence>
<keyword evidence="6 8" id="KW-0472">Membrane</keyword>
<feature type="region of interest" description="Disordered" evidence="7">
    <location>
        <begin position="86"/>
        <end position="122"/>
    </location>
</feature>
<keyword evidence="2" id="KW-0813">Transport</keyword>
<dbReference type="GO" id="GO:0042626">
    <property type="term" value="F:ATPase-coupled transmembrane transporter activity"/>
    <property type="evidence" value="ECO:0007669"/>
    <property type="project" value="TreeGrafter"/>
</dbReference>
<dbReference type="AlphaFoldDB" id="A0A917TNZ0"/>
<feature type="transmembrane region" description="Helical" evidence="8">
    <location>
        <begin position="537"/>
        <end position="561"/>
    </location>
</feature>
<evidence type="ECO:0000256" key="7">
    <source>
        <dbReference type="SAM" id="MobiDB-lite"/>
    </source>
</evidence>
<keyword evidence="3" id="KW-0597">Phosphoprotein</keyword>
<reference evidence="10" key="2">
    <citation type="submission" date="2020-09" db="EMBL/GenBank/DDBJ databases">
        <authorList>
            <person name="Sun Q."/>
            <person name="Ohkuma M."/>
        </authorList>
    </citation>
    <scope>NUCLEOTIDE SEQUENCE</scope>
    <source>
        <strain evidence="10">JCM 19831</strain>
    </source>
</reference>
<gene>
    <name evidence="10" type="ORF">GCM10007977_031590</name>
</gene>
<dbReference type="Pfam" id="PF00498">
    <property type="entry name" value="FHA"/>
    <property type="match status" value="1"/>
</dbReference>
<evidence type="ECO:0000313" key="10">
    <source>
        <dbReference type="EMBL" id="GGM27941.1"/>
    </source>
</evidence>
<name>A0A917TNZ0_9ACTN</name>
<feature type="transmembrane region" description="Helical" evidence="8">
    <location>
        <begin position="499"/>
        <end position="516"/>
    </location>
</feature>
<dbReference type="Pfam" id="PF00005">
    <property type="entry name" value="ABC_tran"/>
    <property type="match status" value="1"/>
</dbReference>
<dbReference type="PANTHER" id="PTHR48041">
    <property type="entry name" value="ABC TRANSPORTER G FAMILY MEMBER 28"/>
    <property type="match status" value="1"/>
</dbReference>
<dbReference type="SUPFAM" id="SSF49879">
    <property type="entry name" value="SMAD/FHA domain"/>
    <property type="match status" value="1"/>
</dbReference>
<dbReference type="InterPro" id="IPR027417">
    <property type="entry name" value="P-loop_NTPase"/>
</dbReference>
<keyword evidence="4 8" id="KW-0812">Transmembrane</keyword>
<reference evidence="10" key="1">
    <citation type="journal article" date="2014" name="Int. J. Syst. Evol. Microbiol.">
        <title>Complete genome sequence of Corynebacterium casei LMG S-19264T (=DSM 44701T), isolated from a smear-ripened cheese.</title>
        <authorList>
            <consortium name="US DOE Joint Genome Institute (JGI-PGF)"/>
            <person name="Walter F."/>
            <person name="Albersmeier A."/>
            <person name="Kalinowski J."/>
            <person name="Ruckert C."/>
        </authorList>
    </citation>
    <scope>NUCLEOTIDE SEQUENCE</scope>
    <source>
        <strain evidence="10">JCM 19831</strain>
    </source>
</reference>
<evidence type="ECO:0000313" key="11">
    <source>
        <dbReference type="Proteomes" id="UP000642070"/>
    </source>
</evidence>
<evidence type="ECO:0000256" key="2">
    <source>
        <dbReference type="ARBA" id="ARBA00022448"/>
    </source>
</evidence>
<feature type="transmembrane region" description="Helical" evidence="8">
    <location>
        <begin position="635"/>
        <end position="653"/>
    </location>
</feature>
<comment type="subcellular location">
    <subcellularLocation>
        <location evidence="1">Membrane</location>
        <topology evidence="1">Multi-pass membrane protein</topology>
    </subcellularLocation>
</comment>
<dbReference type="RefSeq" id="WP_190250568.1">
    <property type="nucleotide sequence ID" value="NZ_BMPI01000013.1"/>
</dbReference>